<protein>
    <submittedName>
        <fullName evidence="2">Uncharacterized protein</fullName>
    </submittedName>
</protein>
<name>A0A2T2NWD5_CORCC</name>
<sequence>MPLRAAISRGCKPWLRLAARFSHVTPATLYYSCTRWGAKGAGVFIGALGQPRQHHSPSVCIPRENCANLTRDGAAIRRGPLYAGCVCHKWIYKRRIFATFAATAITRNSILQDGSKRGVKYLDAGGTVTPAQARTPSISYPMSHPERCQPNPPNVTTASFQAARSPRSPSPRGCSAQHLGHCSFQSSSRAVSKLSAEPQIPDRGGCER</sequence>
<proteinExistence type="predicted"/>
<accession>A0A2T2NWD5</accession>
<gene>
    <name evidence="2" type="ORF">BS50DRAFT_295058</name>
</gene>
<dbReference type="EMBL" id="KZ678132">
    <property type="protein sequence ID" value="PSN69713.1"/>
    <property type="molecule type" value="Genomic_DNA"/>
</dbReference>
<dbReference type="Proteomes" id="UP000240883">
    <property type="component" value="Unassembled WGS sequence"/>
</dbReference>
<evidence type="ECO:0000256" key="1">
    <source>
        <dbReference type="SAM" id="MobiDB-lite"/>
    </source>
</evidence>
<evidence type="ECO:0000313" key="3">
    <source>
        <dbReference type="Proteomes" id="UP000240883"/>
    </source>
</evidence>
<reference evidence="2 3" key="1">
    <citation type="journal article" date="2018" name="Front. Microbiol.">
        <title>Genome-Wide Analysis of Corynespora cassiicola Leaf Fall Disease Putative Effectors.</title>
        <authorList>
            <person name="Lopez D."/>
            <person name="Ribeiro S."/>
            <person name="Label P."/>
            <person name="Fumanal B."/>
            <person name="Venisse J.S."/>
            <person name="Kohler A."/>
            <person name="de Oliveira R.R."/>
            <person name="Labutti K."/>
            <person name="Lipzen A."/>
            <person name="Lail K."/>
            <person name="Bauer D."/>
            <person name="Ohm R.A."/>
            <person name="Barry K.W."/>
            <person name="Spatafora J."/>
            <person name="Grigoriev I.V."/>
            <person name="Martin F.M."/>
            <person name="Pujade-Renaud V."/>
        </authorList>
    </citation>
    <scope>NUCLEOTIDE SEQUENCE [LARGE SCALE GENOMIC DNA]</scope>
    <source>
        <strain evidence="2 3">Philippines</strain>
    </source>
</reference>
<keyword evidence="3" id="KW-1185">Reference proteome</keyword>
<feature type="region of interest" description="Disordered" evidence="1">
    <location>
        <begin position="132"/>
        <end position="208"/>
    </location>
</feature>
<organism evidence="2 3">
    <name type="scientific">Corynespora cassiicola Philippines</name>
    <dbReference type="NCBI Taxonomy" id="1448308"/>
    <lineage>
        <taxon>Eukaryota</taxon>
        <taxon>Fungi</taxon>
        <taxon>Dikarya</taxon>
        <taxon>Ascomycota</taxon>
        <taxon>Pezizomycotina</taxon>
        <taxon>Dothideomycetes</taxon>
        <taxon>Pleosporomycetidae</taxon>
        <taxon>Pleosporales</taxon>
        <taxon>Corynesporascaceae</taxon>
        <taxon>Corynespora</taxon>
    </lineage>
</organism>
<dbReference type="AlphaFoldDB" id="A0A2T2NWD5"/>
<evidence type="ECO:0000313" key="2">
    <source>
        <dbReference type="EMBL" id="PSN69713.1"/>
    </source>
</evidence>